<protein>
    <submittedName>
        <fullName evidence="3">Wsc domain containing protein</fullName>
    </submittedName>
</protein>
<comment type="caution">
    <text evidence="3">The sequence shown here is derived from an EMBL/GenBank/DDBJ whole genome shotgun (WGS) entry which is preliminary data.</text>
</comment>
<dbReference type="EMBL" id="AZHD01000004">
    <property type="protein sequence ID" value="OAA64719.1"/>
    <property type="molecule type" value="Genomic_DNA"/>
</dbReference>
<sequence>MDVARAFLLLAAVIAPVEGFWRMECRAVAGYYRIDPLMSPGEASQHVHAIMGSGGFSETATYGDIAGSDCTSCLVTQDKSSYWHPSLHFQDANTKDFELVQQVGGSLVYYQLNTGNGNSNITAFPEGFRMIAGDNTRRDYTAGNVVMVDPPKSDWALLNQTGQDYLRQRALGFNCLDYGAPPEASLYRHFFPGKSYLDANCPDGIRLELMFPSCWNGRDVDSDNHQDHVAYPDLVMTGDCPDEFPVRLPSLFYETIWNTAAFSGRSGQFVLSNGDVQGFAYHGDFMMGWDAGFLQEAVNTCTSLSGLIEDCPLFTIQSTDDAANCKIQPPADVEGDDAVGPAPTLPGNLSPFGACIDATMIPSYDPALSAQPAITPGLEAKSSDGVPSSTPTTLLSVTQVRQAPAVTPTPDPNVNIVSTEYITASDVVREVVWVETTVCVTEAV</sequence>
<evidence type="ECO:0000313" key="4">
    <source>
        <dbReference type="Proteomes" id="UP000076874"/>
    </source>
</evidence>
<dbReference type="InterPro" id="IPR018535">
    <property type="entry name" value="DUF1996"/>
</dbReference>
<name>A0A167XA99_9HYPO</name>
<dbReference type="PANTHER" id="PTHR43662">
    <property type="match status" value="1"/>
</dbReference>
<keyword evidence="1" id="KW-0732">Signal</keyword>
<accession>A0A167XA99</accession>
<dbReference type="PANTHER" id="PTHR43662:SF7">
    <property type="entry name" value="DUF1996 DOMAIN-CONTAINING PROTEIN"/>
    <property type="match status" value="1"/>
</dbReference>
<gene>
    <name evidence="3" type="ORF">SPI_03366</name>
</gene>
<evidence type="ECO:0000259" key="2">
    <source>
        <dbReference type="Pfam" id="PF09362"/>
    </source>
</evidence>
<keyword evidence="4" id="KW-1185">Reference proteome</keyword>
<organism evidence="3 4">
    <name type="scientific">Niveomyces insectorum RCEF 264</name>
    <dbReference type="NCBI Taxonomy" id="1081102"/>
    <lineage>
        <taxon>Eukaryota</taxon>
        <taxon>Fungi</taxon>
        <taxon>Dikarya</taxon>
        <taxon>Ascomycota</taxon>
        <taxon>Pezizomycotina</taxon>
        <taxon>Sordariomycetes</taxon>
        <taxon>Hypocreomycetidae</taxon>
        <taxon>Hypocreales</taxon>
        <taxon>Cordycipitaceae</taxon>
        <taxon>Niveomyces</taxon>
    </lineage>
</organism>
<reference evidence="3 4" key="1">
    <citation type="journal article" date="2016" name="Genome Biol. Evol.">
        <title>Divergent and convergent evolution of fungal pathogenicity.</title>
        <authorList>
            <person name="Shang Y."/>
            <person name="Xiao G."/>
            <person name="Zheng P."/>
            <person name="Cen K."/>
            <person name="Zhan S."/>
            <person name="Wang C."/>
        </authorList>
    </citation>
    <scope>NUCLEOTIDE SEQUENCE [LARGE SCALE GENOMIC DNA]</scope>
    <source>
        <strain evidence="3 4">RCEF 264</strain>
    </source>
</reference>
<dbReference type="OrthoDB" id="74764at2759"/>
<dbReference type="Pfam" id="PF09362">
    <property type="entry name" value="DUF1996"/>
    <property type="match status" value="1"/>
</dbReference>
<evidence type="ECO:0000256" key="1">
    <source>
        <dbReference type="SAM" id="SignalP"/>
    </source>
</evidence>
<dbReference type="STRING" id="1081102.A0A167XA99"/>
<feature type="domain" description="DUF1996" evidence="2">
    <location>
        <begin position="35"/>
        <end position="289"/>
    </location>
</feature>
<proteinExistence type="predicted"/>
<dbReference type="AlphaFoldDB" id="A0A167XA99"/>
<feature type="chain" id="PRO_5007894315" evidence="1">
    <location>
        <begin position="20"/>
        <end position="444"/>
    </location>
</feature>
<dbReference type="Proteomes" id="UP000076874">
    <property type="component" value="Unassembled WGS sequence"/>
</dbReference>
<feature type="signal peptide" evidence="1">
    <location>
        <begin position="1"/>
        <end position="19"/>
    </location>
</feature>
<evidence type="ECO:0000313" key="3">
    <source>
        <dbReference type="EMBL" id="OAA64719.1"/>
    </source>
</evidence>